<dbReference type="EMBL" id="JAGTJQ010000003">
    <property type="protein sequence ID" value="KAH7035793.1"/>
    <property type="molecule type" value="Genomic_DNA"/>
</dbReference>
<dbReference type="SMART" id="SM00734">
    <property type="entry name" value="ZnF_Rad18"/>
    <property type="match status" value="1"/>
</dbReference>
<evidence type="ECO:0000259" key="20">
    <source>
        <dbReference type="PROSITE" id="PS50089"/>
    </source>
</evidence>
<keyword evidence="14 17" id="KW-0234">DNA repair</keyword>
<dbReference type="Proteomes" id="UP000756346">
    <property type="component" value="Unassembled WGS sequence"/>
</dbReference>
<evidence type="ECO:0000256" key="7">
    <source>
        <dbReference type="ARBA" id="ARBA00022679"/>
    </source>
</evidence>
<dbReference type="NCBIfam" id="TIGR00599">
    <property type="entry name" value="rad18"/>
    <property type="match status" value="1"/>
</dbReference>
<comment type="subcellular location">
    <subcellularLocation>
        <location evidence="2 18">Nucleus</location>
    </subcellularLocation>
</comment>
<keyword evidence="8 18" id="KW-0479">Metal-binding</keyword>
<dbReference type="Pfam" id="PF13923">
    <property type="entry name" value="zf-C3HC4_2"/>
    <property type="match status" value="1"/>
</dbReference>
<dbReference type="InterPro" id="IPR017907">
    <property type="entry name" value="Znf_RING_CS"/>
</dbReference>
<dbReference type="SMART" id="SM00513">
    <property type="entry name" value="SAP"/>
    <property type="match status" value="1"/>
</dbReference>
<evidence type="ECO:0000256" key="1">
    <source>
        <dbReference type="ARBA" id="ARBA00000900"/>
    </source>
</evidence>
<dbReference type="PANTHER" id="PTHR14134:SF2">
    <property type="entry name" value="E3 UBIQUITIN-PROTEIN LIGASE RAD18"/>
    <property type="match status" value="1"/>
</dbReference>
<dbReference type="InterPro" id="IPR003034">
    <property type="entry name" value="SAP_dom"/>
</dbReference>
<dbReference type="InterPro" id="IPR013083">
    <property type="entry name" value="Znf_RING/FYVE/PHD"/>
</dbReference>
<comment type="subunit">
    <text evidence="18">Interacts with E2 UBC2, forming a complex with ubiquitin ligase activity.</text>
</comment>
<evidence type="ECO:0000256" key="8">
    <source>
        <dbReference type="ARBA" id="ARBA00022723"/>
    </source>
</evidence>
<dbReference type="Gene3D" id="3.30.40.10">
    <property type="entry name" value="Zinc/RING finger domain, C3HC4 (zinc finger)"/>
    <property type="match status" value="1"/>
</dbReference>
<keyword evidence="12 18" id="KW-0862">Zinc</keyword>
<dbReference type="PROSITE" id="PS51908">
    <property type="entry name" value="ZF_UBZ4"/>
    <property type="match status" value="1"/>
</dbReference>
<evidence type="ECO:0000256" key="14">
    <source>
        <dbReference type="ARBA" id="ARBA00023204"/>
    </source>
</evidence>
<feature type="region of interest" description="Disordered" evidence="19">
    <location>
        <begin position="467"/>
        <end position="494"/>
    </location>
</feature>
<dbReference type="GeneID" id="70179208"/>
<evidence type="ECO:0000256" key="6">
    <source>
        <dbReference type="ARBA" id="ARBA00015551"/>
    </source>
</evidence>
<evidence type="ECO:0000256" key="16">
    <source>
        <dbReference type="PROSITE-ProRule" id="PRU00175"/>
    </source>
</evidence>
<comment type="function">
    <text evidence="18">E3 RING-finger protein, member of the UBC2/RAD6 epistasis group. Associates to the E2 ubiquitin conjugating enzyme UBC2/RAD6 to form the UBC2-RAD18 ubiquitin ligase complex involved in postreplicative repair (PRR) of damaged DNA.</text>
</comment>
<keyword evidence="10 16" id="KW-0863">Zinc-finger</keyword>
<feature type="compositionally biased region" description="Basic and acidic residues" evidence="19">
    <location>
        <begin position="347"/>
        <end position="357"/>
    </location>
</feature>
<feature type="region of interest" description="Disordered" evidence="19">
    <location>
        <begin position="208"/>
        <end position="230"/>
    </location>
</feature>
<evidence type="ECO:0000256" key="10">
    <source>
        <dbReference type="ARBA" id="ARBA00022771"/>
    </source>
</evidence>
<dbReference type="SUPFAM" id="SSF57850">
    <property type="entry name" value="RING/U-box"/>
    <property type="match status" value="1"/>
</dbReference>
<evidence type="ECO:0000256" key="19">
    <source>
        <dbReference type="SAM" id="MobiDB-lite"/>
    </source>
</evidence>
<dbReference type="InterPro" id="IPR039577">
    <property type="entry name" value="Rad18"/>
</dbReference>
<evidence type="ECO:0000256" key="13">
    <source>
        <dbReference type="ARBA" id="ARBA00023125"/>
    </source>
</evidence>
<comment type="caution">
    <text evidence="23">The sequence shown here is derived from an EMBL/GenBank/DDBJ whole genome shotgun (WGS) entry which is preliminary data.</text>
</comment>
<dbReference type="GO" id="GO:0061630">
    <property type="term" value="F:ubiquitin protein ligase activity"/>
    <property type="evidence" value="ECO:0007669"/>
    <property type="project" value="UniProtKB-UniRule"/>
</dbReference>
<comment type="similarity">
    <text evidence="4 18">Belongs to the RAD18 family.</text>
</comment>
<keyword evidence="9 17" id="KW-0227">DNA damage</keyword>
<dbReference type="EC" id="2.3.2.27" evidence="5 18"/>
<dbReference type="PROSITE" id="PS50800">
    <property type="entry name" value="SAP"/>
    <property type="match status" value="1"/>
</dbReference>
<name>A0A9P8YF09_9PEZI</name>
<dbReference type="PROSITE" id="PS00518">
    <property type="entry name" value="ZF_RING_1"/>
    <property type="match status" value="1"/>
</dbReference>
<dbReference type="GO" id="GO:0008270">
    <property type="term" value="F:zinc ion binding"/>
    <property type="evidence" value="ECO:0007669"/>
    <property type="project" value="UniProtKB-KW"/>
</dbReference>
<dbReference type="RefSeq" id="XP_046015886.1">
    <property type="nucleotide sequence ID" value="XM_046149662.1"/>
</dbReference>
<evidence type="ECO:0000256" key="2">
    <source>
        <dbReference type="ARBA" id="ARBA00004123"/>
    </source>
</evidence>
<protein>
    <recommendedName>
        <fullName evidence="6 18">Postreplication repair E3 ubiquitin-protein ligase RAD18</fullName>
        <ecNumber evidence="5 18">2.3.2.27</ecNumber>
    </recommendedName>
    <alternativeName>
        <fullName evidence="18">RING-type E3 ubiquitin transferase RAD18</fullName>
    </alternativeName>
</protein>
<evidence type="ECO:0000256" key="12">
    <source>
        <dbReference type="ARBA" id="ARBA00022833"/>
    </source>
</evidence>
<reference evidence="23" key="1">
    <citation type="journal article" date="2021" name="Nat. Commun.">
        <title>Genetic determinants of endophytism in the Arabidopsis root mycobiome.</title>
        <authorList>
            <person name="Mesny F."/>
            <person name="Miyauchi S."/>
            <person name="Thiergart T."/>
            <person name="Pickel B."/>
            <person name="Atanasova L."/>
            <person name="Karlsson M."/>
            <person name="Huettel B."/>
            <person name="Barry K.W."/>
            <person name="Haridas S."/>
            <person name="Chen C."/>
            <person name="Bauer D."/>
            <person name="Andreopoulos W."/>
            <person name="Pangilinan J."/>
            <person name="LaButti K."/>
            <person name="Riley R."/>
            <person name="Lipzen A."/>
            <person name="Clum A."/>
            <person name="Drula E."/>
            <person name="Henrissat B."/>
            <person name="Kohler A."/>
            <person name="Grigoriev I.V."/>
            <person name="Martin F.M."/>
            <person name="Hacquard S."/>
        </authorList>
    </citation>
    <scope>NUCLEOTIDE SEQUENCE</scope>
    <source>
        <strain evidence="23">MPI-CAGE-CH-0230</strain>
    </source>
</reference>
<dbReference type="SMART" id="SM00184">
    <property type="entry name" value="RING"/>
    <property type="match status" value="1"/>
</dbReference>
<evidence type="ECO:0000313" key="23">
    <source>
        <dbReference type="EMBL" id="KAH7035793.1"/>
    </source>
</evidence>
<feature type="region of interest" description="Disordered" evidence="19">
    <location>
        <begin position="346"/>
        <end position="380"/>
    </location>
</feature>
<proteinExistence type="inferred from homology"/>
<evidence type="ECO:0000259" key="21">
    <source>
        <dbReference type="PROSITE" id="PS50800"/>
    </source>
</evidence>
<evidence type="ECO:0000256" key="5">
    <source>
        <dbReference type="ARBA" id="ARBA00012483"/>
    </source>
</evidence>
<evidence type="ECO:0000256" key="9">
    <source>
        <dbReference type="ARBA" id="ARBA00022763"/>
    </source>
</evidence>
<evidence type="ECO:0000256" key="18">
    <source>
        <dbReference type="RuleBase" id="RU368093"/>
    </source>
</evidence>
<evidence type="ECO:0000256" key="3">
    <source>
        <dbReference type="ARBA" id="ARBA00004906"/>
    </source>
</evidence>
<dbReference type="OrthoDB" id="9049620at2759"/>
<dbReference type="InterPro" id="IPR004580">
    <property type="entry name" value="Rad18_fungi"/>
</dbReference>
<organism evidence="23 24">
    <name type="scientific">Microdochium trichocladiopsis</name>
    <dbReference type="NCBI Taxonomy" id="1682393"/>
    <lineage>
        <taxon>Eukaryota</taxon>
        <taxon>Fungi</taxon>
        <taxon>Dikarya</taxon>
        <taxon>Ascomycota</taxon>
        <taxon>Pezizomycotina</taxon>
        <taxon>Sordariomycetes</taxon>
        <taxon>Xylariomycetidae</taxon>
        <taxon>Xylariales</taxon>
        <taxon>Microdochiaceae</taxon>
        <taxon>Microdochium</taxon>
    </lineage>
</organism>
<evidence type="ECO:0000256" key="17">
    <source>
        <dbReference type="PROSITE-ProRule" id="PRU01256"/>
    </source>
</evidence>
<dbReference type="PROSITE" id="PS50089">
    <property type="entry name" value="ZF_RING_2"/>
    <property type="match status" value="1"/>
</dbReference>
<evidence type="ECO:0000256" key="15">
    <source>
        <dbReference type="ARBA" id="ARBA00023242"/>
    </source>
</evidence>
<feature type="region of interest" description="Disordered" evidence="19">
    <location>
        <begin position="101"/>
        <end position="152"/>
    </location>
</feature>
<keyword evidence="24" id="KW-1185">Reference proteome</keyword>
<accession>A0A9P8YF09</accession>
<dbReference type="GO" id="GO:0005634">
    <property type="term" value="C:nucleus"/>
    <property type="evidence" value="ECO:0007669"/>
    <property type="project" value="UniProtKB-SubCell"/>
</dbReference>
<dbReference type="PANTHER" id="PTHR14134">
    <property type="entry name" value="E3 UBIQUITIN-PROTEIN LIGASE RAD18"/>
    <property type="match status" value="1"/>
</dbReference>
<dbReference type="Pfam" id="PF02037">
    <property type="entry name" value="SAP"/>
    <property type="match status" value="1"/>
</dbReference>
<feature type="compositionally biased region" description="Basic and acidic residues" evidence="19">
    <location>
        <begin position="484"/>
        <end position="494"/>
    </location>
</feature>
<feature type="domain" description="UBZ4-type" evidence="22">
    <location>
        <begin position="175"/>
        <end position="202"/>
    </location>
</feature>
<dbReference type="GO" id="GO:0006513">
    <property type="term" value="P:protein monoubiquitination"/>
    <property type="evidence" value="ECO:0007669"/>
    <property type="project" value="InterPro"/>
</dbReference>
<evidence type="ECO:0000259" key="22">
    <source>
        <dbReference type="PROSITE" id="PS51908"/>
    </source>
</evidence>
<evidence type="ECO:0000256" key="4">
    <source>
        <dbReference type="ARBA" id="ARBA00009506"/>
    </source>
</evidence>
<gene>
    <name evidence="23" type="ORF">B0I36DRAFT_239059</name>
</gene>
<dbReference type="GO" id="GO:0003697">
    <property type="term" value="F:single-stranded DNA binding"/>
    <property type="evidence" value="ECO:0007669"/>
    <property type="project" value="UniProtKB-UniRule"/>
</dbReference>
<dbReference type="GO" id="GO:0097505">
    <property type="term" value="C:Rad6-Rad18 complex"/>
    <property type="evidence" value="ECO:0007669"/>
    <property type="project" value="TreeGrafter"/>
</dbReference>
<feature type="compositionally biased region" description="Polar residues" evidence="19">
    <location>
        <begin position="211"/>
        <end position="223"/>
    </location>
</feature>
<dbReference type="Gene3D" id="3.30.160.60">
    <property type="entry name" value="Classic Zinc Finger"/>
    <property type="match status" value="1"/>
</dbReference>
<keyword evidence="7 18" id="KW-0808">Transferase</keyword>
<dbReference type="InterPro" id="IPR001841">
    <property type="entry name" value="Znf_RING"/>
</dbReference>
<keyword evidence="11 18" id="KW-0833">Ubl conjugation pathway</keyword>
<sequence length="494" mass="54959">MDGDEHDIADSTDWINTPLAGLVAVEAALRCQVCKDFYDTPMLTSCNHTFCSVCIRRALSNEGKCPLCRAPEQELKLRSNWATQEAVQAFTAARPALIKVARQPPGQIPVDGSASPKRQLEHDDEADDGRRSSKRLRSSARASKSRAMESTAEMARQEIDLTCEPENSPEPNDGLVACPVCNQRMKEAQVYQHLDQCIVESQRKPTRDVASATSLPPNGHSTTKPPPTLERLPAINYSMLKEAALRKKLQELGIDARGSKAVLEKRHKEWMTLWNANCDSLQPKRKAELLRELEKWERTQGADAPTSSRAANQGAQIRAKDFDGTAWAVKHDASFQDLIAQARRSRQKTEVPAKESSEESQVLEETAQPDEYAASNQTAETSNAQVEIYGQEVSAVPIPTLPATSQSMTSLTQNNYTPYHAHITQLPPFPATHAWEQPLFPQQQFWPSSSPDRSPQVFHMLGAQRHGVPMSPQSQLTIPQLPPHHLDHHDWSPT</sequence>
<evidence type="ECO:0000256" key="11">
    <source>
        <dbReference type="ARBA" id="ARBA00022786"/>
    </source>
</evidence>
<evidence type="ECO:0000313" key="24">
    <source>
        <dbReference type="Proteomes" id="UP000756346"/>
    </source>
</evidence>
<keyword evidence="15 18" id="KW-0539">Nucleus</keyword>
<dbReference type="GO" id="GO:0006301">
    <property type="term" value="P:DNA damage tolerance"/>
    <property type="evidence" value="ECO:0007669"/>
    <property type="project" value="InterPro"/>
</dbReference>
<dbReference type="FunFam" id="3.30.40.10:FF:000172">
    <property type="entry name" value="E3 ubiquitin-protein ligase RAD18"/>
    <property type="match status" value="1"/>
</dbReference>
<feature type="domain" description="SAP" evidence="21">
    <location>
        <begin position="237"/>
        <end position="271"/>
    </location>
</feature>
<dbReference type="AlphaFoldDB" id="A0A9P8YF09"/>
<comment type="catalytic activity">
    <reaction evidence="1 18">
        <text>S-ubiquitinyl-[E2 ubiquitin-conjugating enzyme]-L-cysteine + [acceptor protein]-L-lysine = [E2 ubiquitin-conjugating enzyme]-L-cysteine + N(6)-ubiquitinyl-[acceptor protein]-L-lysine.</text>
        <dbReference type="EC" id="2.3.2.27"/>
    </reaction>
</comment>
<comment type="pathway">
    <text evidence="3 18">Protein modification; protein ubiquitination.</text>
</comment>
<keyword evidence="13 18" id="KW-0238">DNA-binding</keyword>
<dbReference type="GO" id="GO:0006281">
    <property type="term" value="P:DNA repair"/>
    <property type="evidence" value="ECO:0007669"/>
    <property type="project" value="UniProtKB-KW"/>
</dbReference>
<dbReference type="InterPro" id="IPR006642">
    <property type="entry name" value="Rad18_UBZ4"/>
</dbReference>
<feature type="domain" description="RING-type" evidence="20">
    <location>
        <begin position="31"/>
        <end position="69"/>
    </location>
</feature>